<dbReference type="EMBL" id="CP034248">
    <property type="protein sequence ID" value="AZK49040.1"/>
    <property type="molecule type" value="Genomic_DNA"/>
</dbReference>
<dbReference type="OrthoDB" id="9809646at2"/>
<protein>
    <submittedName>
        <fullName evidence="11">Cation transporter</fullName>
    </submittedName>
</protein>
<proteinExistence type="inferred from homology"/>
<gene>
    <name evidence="11" type="ORF">EIM92_13695</name>
</gene>
<evidence type="ECO:0000256" key="7">
    <source>
        <dbReference type="ARBA" id="ARBA00023136"/>
    </source>
</evidence>
<feature type="transmembrane region" description="Helical" evidence="8">
    <location>
        <begin position="199"/>
        <end position="220"/>
    </location>
</feature>
<evidence type="ECO:0000256" key="3">
    <source>
        <dbReference type="ARBA" id="ARBA00022448"/>
    </source>
</evidence>
<accession>A0A3Q8S7M8</accession>
<evidence type="ECO:0000256" key="1">
    <source>
        <dbReference type="ARBA" id="ARBA00004141"/>
    </source>
</evidence>
<dbReference type="GO" id="GO:0005385">
    <property type="term" value="F:zinc ion transmembrane transporter activity"/>
    <property type="evidence" value="ECO:0007669"/>
    <property type="project" value="TreeGrafter"/>
</dbReference>
<evidence type="ECO:0000259" key="10">
    <source>
        <dbReference type="Pfam" id="PF16916"/>
    </source>
</evidence>
<sequence>MHHHSGHFHGHTHGHGYEGARAGNIKGLVIALVITSGIALLEFFGGIVTRSLALLSDAGHMLSDASSLLLSLLAIWFAGRAPTATKTFGYYRLEILAAFLNGLTLFVIAGFIIWEAYQRIFDPPTVASGTMILIAMVGLLANLISAWTLIRQGDVKENLNLRSAYLHVLGDALGSVGAILAGIVMYFFGWYIFDPIISVFVALLILRGAWGIITQTVHILMEGTPPSMNKDEVSARLGQIEGVIEVHDLHIWTITSGIDSLSCHLVVESSRDSQDVLQTAIDLLEQQFSLTHVTIQIEAPRTRHAELLV</sequence>
<keyword evidence="4 8" id="KW-0812">Transmembrane</keyword>
<keyword evidence="5 8" id="KW-1133">Transmembrane helix</keyword>
<evidence type="ECO:0000313" key="12">
    <source>
        <dbReference type="Proteomes" id="UP000273145"/>
    </source>
</evidence>
<dbReference type="GO" id="GO:0005886">
    <property type="term" value="C:plasma membrane"/>
    <property type="evidence" value="ECO:0007669"/>
    <property type="project" value="TreeGrafter"/>
</dbReference>
<dbReference type="Proteomes" id="UP000273145">
    <property type="component" value="Chromosome"/>
</dbReference>
<feature type="transmembrane region" description="Helical" evidence="8">
    <location>
        <begin position="60"/>
        <end position="79"/>
    </location>
</feature>
<dbReference type="InterPro" id="IPR027469">
    <property type="entry name" value="Cation_efflux_TMD_sf"/>
</dbReference>
<feature type="domain" description="Cation efflux protein transmembrane" evidence="9">
    <location>
        <begin position="28"/>
        <end position="221"/>
    </location>
</feature>
<keyword evidence="6" id="KW-0406">Ion transport</keyword>
<evidence type="ECO:0000256" key="4">
    <source>
        <dbReference type="ARBA" id="ARBA00022692"/>
    </source>
</evidence>
<dbReference type="PANTHER" id="PTHR11562:SF17">
    <property type="entry name" value="RE54080P-RELATED"/>
    <property type="match status" value="1"/>
</dbReference>
<evidence type="ECO:0000259" key="9">
    <source>
        <dbReference type="Pfam" id="PF01545"/>
    </source>
</evidence>
<dbReference type="InterPro" id="IPR036837">
    <property type="entry name" value="Cation_efflux_CTD_sf"/>
</dbReference>
<dbReference type="InterPro" id="IPR050681">
    <property type="entry name" value="CDF/SLC30A"/>
</dbReference>
<feature type="transmembrane region" description="Helical" evidence="8">
    <location>
        <begin position="126"/>
        <end position="150"/>
    </location>
</feature>
<dbReference type="SUPFAM" id="SSF161111">
    <property type="entry name" value="Cation efflux protein transmembrane domain-like"/>
    <property type="match status" value="1"/>
</dbReference>
<dbReference type="Pfam" id="PF16916">
    <property type="entry name" value="ZT_dimer"/>
    <property type="match status" value="1"/>
</dbReference>
<name>A0A3Q8S7M8_9BACL</name>
<dbReference type="KEGG" id="plen:EIM92_13695"/>
<feature type="transmembrane region" description="Helical" evidence="8">
    <location>
        <begin position="91"/>
        <end position="114"/>
    </location>
</feature>
<evidence type="ECO:0000313" key="11">
    <source>
        <dbReference type="EMBL" id="AZK49040.1"/>
    </source>
</evidence>
<comment type="subcellular location">
    <subcellularLocation>
        <location evidence="1">Membrane</location>
        <topology evidence="1">Multi-pass membrane protein</topology>
    </subcellularLocation>
</comment>
<comment type="similarity">
    <text evidence="2">Belongs to the cation diffusion facilitator (CDF) transporter (TC 2.A.4) family. SLC30A subfamily.</text>
</comment>
<reference evidence="11 12" key="1">
    <citation type="submission" date="2018-11" db="EMBL/GenBank/DDBJ databases">
        <title>Genome sequencing of Paenibacillus lentus DSM25539(T).</title>
        <authorList>
            <person name="Kook J.-K."/>
            <person name="Park S.-N."/>
            <person name="Lim Y.K."/>
        </authorList>
    </citation>
    <scope>NUCLEOTIDE SEQUENCE [LARGE SCALE GENOMIC DNA]</scope>
    <source>
        <strain evidence="11 12">DSM 25539</strain>
    </source>
</reference>
<dbReference type="NCBIfam" id="TIGR01297">
    <property type="entry name" value="CDF"/>
    <property type="match status" value="1"/>
</dbReference>
<dbReference type="Gene3D" id="1.20.1510.10">
    <property type="entry name" value="Cation efflux protein transmembrane domain"/>
    <property type="match status" value="1"/>
</dbReference>
<evidence type="ECO:0000256" key="2">
    <source>
        <dbReference type="ARBA" id="ARBA00008873"/>
    </source>
</evidence>
<feature type="transmembrane region" description="Helical" evidence="8">
    <location>
        <begin position="28"/>
        <end position="48"/>
    </location>
</feature>
<dbReference type="SUPFAM" id="SSF160240">
    <property type="entry name" value="Cation efflux protein cytoplasmic domain-like"/>
    <property type="match status" value="1"/>
</dbReference>
<organism evidence="11 12">
    <name type="scientific">Paenibacillus lentus</name>
    <dbReference type="NCBI Taxonomy" id="1338368"/>
    <lineage>
        <taxon>Bacteria</taxon>
        <taxon>Bacillati</taxon>
        <taxon>Bacillota</taxon>
        <taxon>Bacilli</taxon>
        <taxon>Bacillales</taxon>
        <taxon>Paenibacillaceae</taxon>
        <taxon>Paenibacillus</taxon>
    </lineage>
</organism>
<feature type="domain" description="Cation efflux protein cytoplasmic" evidence="10">
    <location>
        <begin position="225"/>
        <end position="298"/>
    </location>
</feature>
<dbReference type="InterPro" id="IPR002524">
    <property type="entry name" value="Cation_efflux"/>
</dbReference>
<dbReference type="InterPro" id="IPR058533">
    <property type="entry name" value="Cation_efflux_TM"/>
</dbReference>
<dbReference type="Pfam" id="PF01545">
    <property type="entry name" value="Cation_efflux"/>
    <property type="match status" value="1"/>
</dbReference>
<keyword evidence="12" id="KW-1185">Reference proteome</keyword>
<keyword evidence="7 8" id="KW-0472">Membrane</keyword>
<evidence type="ECO:0000256" key="8">
    <source>
        <dbReference type="SAM" id="Phobius"/>
    </source>
</evidence>
<evidence type="ECO:0000256" key="6">
    <source>
        <dbReference type="ARBA" id="ARBA00023065"/>
    </source>
</evidence>
<dbReference type="AlphaFoldDB" id="A0A3Q8S7M8"/>
<dbReference type="PANTHER" id="PTHR11562">
    <property type="entry name" value="CATION EFFLUX PROTEIN/ ZINC TRANSPORTER"/>
    <property type="match status" value="1"/>
</dbReference>
<dbReference type="InterPro" id="IPR027470">
    <property type="entry name" value="Cation_efflux_CTD"/>
</dbReference>
<feature type="transmembrane region" description="Helical" evidence="8">
    <location>
        <begin position="171"/>
        <end position="193"/>
    </location>
</feature>
<keyword evidence="3" id="KW-0813">Transport</keyword>
<evidence type="ECO:0000256" key="5">
    <source>
        <dbReference type="ARBA" id="ARBA00022989"/>
    </source>
</evidence>